<reference evidence="1 2" key="1">
    <citation type="submission" date="2015-07" db="EMBL/GenBank/DDBJ databases">
        <title>The genome of Pseudoloma neurophilia, a relevant intracellular parasite of the zebrafish.</title>
        <authorList>
            <person name="Ndikumana S."/>
            <person name="Pelin A."/>
            <person name="Sanders J."/>
            <person name="Corradi N."/>
        </authorList>
    </citation>
    <scope>NUCLEOTIDE SEQUENCE [LARGE SCALE GENOMIC DNA]</scope>
    <source>
        <strain evidence="1 2">MK1</strain>
    </source>
</reference>
<protein>
    <submittedName>
        <fullName evidence="1">Uncharacterized protein</fullName>
    </submittedName>
</protein>
<keyword evidence="2" id="KW-1185">Reference proteome</keyword>
<organism evidence="1 2">
    <name type="scientific">Pseudoloma neurophilia</name>
    <dbReference type="NCBI Taxonomy" id="146866"/>
    <lineage>
        <taxon>Eukaryota</taxon>
        <taxon>Fungi</taxon>
        <taxon>Fungi incertae sedis</taxon>
        <taxon>Microsporidia</taxon>
        <taxon>Pseudoloma</taxon>
    </lineage>
</organism>
<dbReference type="EMBL" id="LGUB01000020">
    <property type="protein sequence ID" value="KRH94889.1"/>
    <property type="molecule type" value="Genomic_DNA"/>
</dbReference>
<dbReference type="VEuPathDB" id="MicrosporidiaDB:M153_11700012089"/>
<name>A0A0R0M033_9MICR</name>
<comment type="caution">
    <text evidence="1">The sequence shown here is derived from an EMBL/GenBank/DDBJ whole genome shotgun (WGS) entry which is preliminary data.</text>
</comment>
<gene>
    <name evidence="1" type="ORF">M153_11700012089</name>
</gene>
<evidence type="ECO:0000313" key="1">
    <source>
        <dbReference type="EMBL" id="KRH94889.1"/>
    </source>
</evidence>
<dbReference type="AlphaFoldDB" id="A0A0R0M033"/>
<evidence type="ECO:0000313" key="2">
    <source>
        <dbReference type="Proteomes" id="UP000051530"/>
    </source>
</evidence>
<sequence>MSLRSQNTIPLHNIDVIISDLMNITKDSSLFSILSNCVQYSINVRVNQKKNLHKFLRTIFNAQPDEIAKEFFICYRNSTVNLLKTHDAIISEEIDPKRFIHCFFTFESYPQPGQDYIELINKLRIIKHFSPHLIPKIQRYMRIALTNGTLPVFFSCISKPRYKKYKFVGINGQQVPEISHQLISDNQFEKEVFSLSYASKHSICWPEEDAHRLHAGFIFHKRKLNNVESKEKKRKKTLTMCLIVGKIRDGAFMQQQTTKLLAIKYDHLQRKVKKFLENMAIMIHWVTYHILDLIIKNMQSI</sequence>
<accession>A0A0R0M033</accession>
<dbReference type="Proteomes" id="UP000051530">
    <property type="component" value="Unassembled WGS sequence"/>
</dbReference>
<proteinExistence type="predicted"/>